<dbReference type="RefSeq" id="WP_061525598.1">
    <property type="nucleotide sequence ID" value="NZ_JRHX01000092.1"/>
</dbReference>
<evidence type="ECO:0000259" key="1">
    <source>
        <dbReference type="Pfam" id="PF13466"/>
    </source>
</evidence>
<gene>
    <name evidence="2" type="ORF">AVENLUH13518_03118</name>
</gene>
<comment type="caution">
    <text evidence="2">The sequence shown here is derived from an EMBL/GenBank/DDBJ whole genome shotgun (WGS) entry which is preliminary data.</text>
</comment>
<name>A0A150HPS1_9GAMM</name>
<feature type="domain" description="MlaB-like STAS" evidence="1">
    <location>
        <begin position="10"/>
        <end position="85"/>
    </location>
</feature>
<dbReference type="SUPFAM" id="SSF52091">
    <property type="entry name" value="SpoIIaa-like"/>
    <property type="match status" value="1"/>
</dbReference>
<sequence length="95" mass="10911">MIQYIDQELVVSKTINFVNAEEIYQAGLKHIQQHKTFPLVVDLGQLEQGNTLSLAVLVQWLRQTPESKGLHFKNVSEKMLKIIQACHLQDDLKLI</sequence>
<organism evidence="2 3">
    <name type="scientific">Acinetobacter venetianus</name>
    <dbReference type="NCBI Taxonomy" id="52133"/>
    <lineage>
        <taxon>Bacteria</taxon>
        <taxon>Pseudomonadati</taxon>
        <taxon>Pseudomonadota</taxon>
        <taxon>Gammaproteobacteria</taxon>
        <taxon>Moraxellales</taxon>
        <taxon>Moraxellaceae</taxon>
        <taxon>Acinetobacter</taxon>
    </lineage>
</organism>
<accession>A0A150HPS1</accession>
<evidence type="ECO:0000313" key="2">
    <source>
        <dbReference type="EMBL" id="KXZ68393.1"/>
    </source>
</evidence>
<protein>
    <recommendedName>
        <fullName evidence="1">MlaB-like STAS domain-containing protein</fullName>
    </recommendedName>
</protein>
<evidence type="ECO:0000313" key="3">
    <source>
        <dbReference type="Proteomes" id="UP000075544"/>
    </source>
</evidence>
<dbReference type="AlphaFoldDB" id="A0A150HPS1"/>
<reference evidence="2 3" key="1">
    <citation type="journal article" date="2016" name="Sci. Rep.">
        <title>Genomic and phenotypic characterization of the species Acinetobacter venetianus.</title>
        <authorList>
            <person name="Fondi M."/>
            <person name="Maida I."/>
            <person name="Perrin E."/>
            <person name="Orlandini V."/>
            <person name="La Torre L."/>
            <person name="Bosi E."/>
            <person name="Negroni A."/>
            <person name="Zanaroli G."/>
            <person name="Fava F."/>
            <person name="Decorosi F."/>
            <person name="Giovannetti L."/>
            <person name="Viti C."/>
            <person name="Vaneechoutte M."/>
            <person name="Dijkshoorn L."/>
            <person name="Fani R."/>
        </authorList>
    </citation>
    <scope>NUCLEOTIDE SEQUENCE [LARGE SCALE GENOMIC DNA]</scope>
    <source>
        <strain evidence="2 3">LUH13518</strain>
    </source>
</reference>
<dbReference type="Gene3D" id="3.30.750.24">
    <property type="entry name" value="STAS domain"/>
    <property type="match status" value="1"/>
</dbReference>
<dbReference type="InterPro" id="IPR036513">
    <property type="entry name" value="STAS_dom_sf"/>
</dbReference>
<dbReference type="EMBL" id="JRHX01000092">
    <property type="protein sequence ID" value="KXZ68393.1"/>
    <property type="molecule type" value="Genomic_DNA"/>
</dbReference>
<dbReference type="Pfam" id="PF13466">
    <property type="entry name" value="STAS_2"/>
    <property type="match status" value="1"/>
</dbReference>
<dbReference type="Proteomes" id="UP000075544">
    <property type="component" value="Unassembled WGS sequence"/>
</dbReference>
<dbReference type="InterPro" id="IPR058548">
    <property type="entry name" value="MlaB-like_STAS"/>
</dbReference>
<dbReference type="PATRIC" id="fig|52133.19.peg.3167"/>
<proteinExistence type="predicted"/>